<dbReference type="Gene3D" id="2.30.38.10">
    <property type="entry name" value="Luciferase, Domain 3"/>
    <property type="match status" value="2"/>
</dbReference>
<keyword evidence="6" id="KW-0677">Repeat</keyword>
<dbReference type="FunFam" id="3.40.50.12780:FF:000012">
    <property type="entry name" value="Non-ribosomal peptide synthetase"/>
    <property type="match status" value="1"/>
</dbReference>
<evidence type="ECO:0000256" key="6">
    <source>
        <dbReference type="ARBA" id="ARBA00022737"/>
    </source>
</evidence>
<dbReference type="SMART" id="SM00823">
    <property type="entry name" value="PKS_PP"/>
    <property type="match status" value="2"/>
</dbReference>
<comment type="cofactor">
    <cofactor evidence="1">
        <name>pantetheine 4'-phosphate</name>
        <dbReference type="ChEBI" id="CHEBI:47942"/>
    </cofactor>
</comment>
<protein>
    <submittedName>
        <fullName evidence="10">Amino acid adenylation domain-containing protein</fullName>
    </submittedName>
</protein>
<dbReference type="InterPro" id="IPR009081">
    <property type="entry name" value="PP-bd_ACP"/>
</dbReference>
<evidence type="ECO:0000256" key="3">
    <source>
        <dbReference type="ARBA" id="ARBA00022450"/>
    </source>
</evidence>
<dbReference type="Gene3D" id="3.40.50.980">
    <property type="match status" value="4"/>
</dbReference>
<dbReference type="Gene3D" id="1.10.1200.10">
    <property type="entry name" value="ACP-like"/>
    <property type="match status" value="1"/>
</dbReference>
<dbReference type="PANTHER" id="PTHR45527:SF1">
    <property type="entry name" value="FATTY ACID SYNTHASE"/>
    <property type="match status" value="1"/>
</dbReference>
<dbReference type="GO" id="GO:0044550">
    <property type="term" value="P:secondary metabolite biosynthetic process"/>
    <property type="evidence" value="ECO:0007669"/>
    <property type="project" value="TreeGrafter"/>
</dbReference>
<dbReference type="InterPro" id="IPR001242">
    <property type="entry name" value="Condensation_dom"/>
</dbReference>
<dbReference type="EMBL" id="JABFOR010000016">
    <property type="protein sequence ID" value="NOJ71680.1"/>
    <property type="molecule type" value="Genomic_DNA"/>
</dbReference>
<keyword evidence="4" id="KW-0597">Phosphoprotein</keyword>
<dbReference type="PANTHER" id="PTHR45527">
    <property type="entry name" value="NONRIBOSOMAL PEPTIDE SYNTHETASE"/>
    <property type="match status" value="1"/>
</dbReference>
<dbReference type="InterPro" id="IPR025110">
    <property type="entry name" value="AMP-bd_C"/>
</dbReference>
<dbReference type="SUPFAM" id="SSF52777">
    <property type="entry name" value="CoA-dependent acyltransferases"/>
    <property type="match status" value="4"/>
</dbReference>
<dbReference type="PROSITE" id="PS00455">
    <property type="entry name" value="AMP_BINDING"/>
    <property type="match status" value="2"/>
</dbReference>
<evidence type="ECO:0000256" key="1">
    <source>
        <dbReference type="ARBA" id="ARBA00001957"/>
    </source>
</evidence>
<feature type="domain" description="Carrier" evidence="9">
    <location>
        <begin position="2355"/>
        <end position="2430"/>
    </location>
</feature>
<dbReference type="CDD" id="cd05930">
    <property type="entry name" value="A_NRPS"/>
    <property type="match status" value="2"/>
</dbReference>
<name>A0AAP7DJ85_PAEAL</name>
<keyword evidence="8" id="KW-0511">Multifunctional enzyme</keyword>
<feature type="domain" description="Carrier" evidence="9">
    <location>
        <begin position="1016"/>
        <end position="1091"/>
    </location>
</feature>
<reference evidence="10 11" key="1">
    <citation type="submission" date="2020-05" db="EMBL/GenBank/DDBJ databases">
        <title>Whole genome sequencing and identification of novel metabolites from Paenibacillus alvei strain JR949.</title>
        <authorList>
            <person name="Rajendhran J."/>
            <person name="Sree Pranav P."/>
            <person name="Mahalakshmi B."/>
            <person name="Karthikeyan R."/>
        </authorList>
    </citation>
    <scope>NUCLEOTIDE SEQUENCE [LARGE SCALE GENOMIC DNA]</scope>
    <source>
        <strain evidence="10 11">JR949</strain>
    </source>
</reference>
<dbReference type="SUPFAM" id="SSF56801">
    <property type="entry name" value="Acetyl-CoA synthetase-like"/>
    <property type="match status" value="2"/>
</dbReference>
<dbReference type="GO" id="GO:0008610">
    <property type="term" value="P:lipid biosynthetic process"/>
    <property type="evidence" value="ECO:0007669"/>
    <property type="project" value="UniProtKB-ARBA"/>
</dbReference>
<keyword evidence="5" id="KW-0436">Ligase</keyword>
<evidence type="ECO:0000256" key="7">
    <source>
        <dbReference type="ARBA" id="ARBA00023194"/>
    </source>
</evidence>
<dbReference type="FunFam" id="1.10.1200.10:FF:000005">
    <property type="entry name" value="Nonribosomal peptide synthetase 1"/>
    <property type="match status" value="1"/>
</dbReference>
<dbReference type="PROSITE" id="PS50075">
    <property type="entry name" value="CARRIER"/>
    <property type="match status" value="2"/>
</dbReference>
<sequence length="2432" mass="277441">MKMNLEAEAAIHKYELSHAQKRFWFTEQLEFVQEASVHAMSHVSTAFTLRGALHEALFKQAVQVIVDRHDTLRTCFVEEDGNPVQLVHEKLPFEVQLEDLSRLPEETRSETLNQRIDHALNQPFDLKQPPLLRVYLYRLAANEHLCLIAAHHIISDGWAVDVFMSELMANYAAFLNGQPSPLEPLDVQYADFAHWHNHRLAEGELDGMKRFWLDKLAGERADLNFPLDFPRPALQSFNGSTVPVIIDGEWMERLKQTCESLDVSHYMYLLAAFNVLLAKYTRNEDIIIGTSLSGRVHPDVLPVIGCFVNTLPVRNQVKGDELFQDFVLRMKQTVFELHENQEYPFDKIVEDLGVERSLSRNPIFDVLFEVHTLKTDAASSVDLGNDMTLAYHKSLDYIRYTGFDFVFELYQKDGYIDGYIQYNSDLFRPDTMQRLSLHFIQLLQHALEIPNIRIADLDMLVDEEKKQVMEKFNHWKLDFPTHEPVQSLFEKQVEDTPDQIALSFEGVDVSYRELNERANRLAHLLRKQRANRNQFVAVMSERNLEWVAALIAIWKSGAAYVPVDPNLPDERLSYILEHSEAGIVITQRALLQRARRMSSRSVRTIVCLDQLDSCDDADFQILHKADADLMPSDNPQHVNAASDIAYMIYTSGSTGNPKGALVRHNGMINHLYAKITTLGVTHEDVIIQNASVSFDVSIWQAMTALMAGAQTSLVSFETSRDQTLLLAHLKKSGATIIETVPSMLFAFIDTVGLLSKEERQLPKLRWMIANGEELSVKLVNSWFSHFPEIKLINAYGPTECSDDVTHKVLEGPVTEHQLRIPIGRPLPNMQLYVMDKYHKLAPVGMKGEIWIGGIGVGGGYWKSDELTAEKFIPDPFSDDPEARIYRTGDLGRWLPEGELEFFSRIDFQVKIRGFRIELGEIEGCIGKHPEVDEVAVIVIPESDGGQALAAFYTSRNGLEPDSLRNHLHQQLPYYMVPAHLTCIPGMPLLASEKIDRHALRKLRDTLKENEPVFASKPQTMMESALIDIWKESLEASQIAPDDNFFLVGGHSISAVKVVNRIRDRLRIQIALQQIFLTPVLKELAAFLDEQVARQGKSNISELSPILKRPPQHAYELAPVQLPEWYFHVLEPDNPYYNVSFDIMFEGHLQLDAFERAWRMLIERHSVLRAYFRVDENSGIPFQYITPVADFPFHLLCENYTHIPEHHVEATVRQLSQEHANQVFSFETGPLFSIRLIEFKGNRYFFLFATHHIIWDETSSIQLFKELNELYNAEMMGRSPKLADLEVEYTDYMQWINEAVRTGKLEEHRQYWLKELADPPSGLQLPTDFPRPPQMTFRGGTILGRFDSELESRVYRYCQEQGLTLNMFLLTVLNLQLYRLSNQKDFIVGSPIANRDDVRIEHVLGLFAKAMLLRCRIREGMSFEQLAAQVKKTSIEAYDNHLYPSNFIIEELQPDTDLSRTKMFSIMYGLQNNKREMLSQLSFEGLSYKVQPFDFEEISARFDLTYVFDELESGIEINLNYNTDLFKRTTAQRLVEQFFWLTEQVLSEPSKPLETFELVTVKDKIMLLEEWNRTDHPYNDATCVHRLFEAQARRTPNHAAVTFADRTLSYQELNSRSNQLARALIRKGVRPENKVGILLDPSEDMIIALLAVLKSGGAYIPLDPDLPDSRRQWIADRTGMSIIISEGRLAQDKQLPFQQWMLLDEEASELEKESPADLQLSLDSRNLAYVMFTSGSTGLPKGIEIEHRGLVNLLEWTQRTYPLTDRDSTLLITTYTFDSSIPEIFWPLAYGARIVVAGKEERKNPVQIGQLAARHGVSVLQMVPIMLEAFVDARKRGDFPELPSLRHVVCGGAALIKEIRDKFFECFAGSLSNHYGPTETSVDSVTYICERGTEGNQVPIGRPISNHRVYLLDEHHQLVPIGVSGELYIASPALARGYLADYEETSKRFIPNPFSRDPESRLYRTGDLAKYTEDGNLLYIGRVDYQVKVRGNRVEVEEVESRLAAHESVGKCAVLHVQNERMDGLVAYVELSDALQPFIVNNERLKLHTLAQIPSLKPKMDAVHLAAWPEFFEGDQVFHALWPDVFVKFPEYQFALTDSKGEVAAVGNTIPICWDKTDSGLPQGWDSGLIQAFEDSAGKKEPNTLLILAGVVNERYQGRGLASLLLGAFKHLAHGHKMERVIVPVRPTGKSDFPELSFSDYCTLRREDGHLQDNWLRTHERAGARMIGIAVQSQSIRGSISDWEKWTGRTFEKSGQYQVKGTLQPVHIDLEGEIGEYIEPSVWMEHPCNAGSAADSWDYISANALRTHLKQSLPDYMVPDQVIFVPFMPTTPSGKLDKKALAELDVSPFTQREIILPETDTEQVICGIWKEILQLERIGVTDNFFDLGGHSLLATQVITRISKVFSVKFTLRELYDAMTIRDLSRIVEAKRSD</sequence>
<accession>A0AAP7DJ85</accession>
<dbReference type="FunFam" id="1.10.1200.10:FF:000016">
    <property type="entry name" value="Non-ribosomal peptide synthase"/>
    <property type="match status" value="1"/>
</dbReference>
<organism evidence="10 11">
    <name type="scientific">Paenibacillus alvei</name>
    <name type="common">Bacillus alvei</name>
    <dbReference type="NCBI Taxonomy" id="44250"/>
    <lineage>
        <taxon>Bacteria</taxon>
        <taxon>Bacillati</taxon>
        <taxon>Bacillota</taxon>
        <taxon>Bacilli</taxon>
        <taxon>Bacillales</taxon>
        <taxon>Paenibacillaceae</taxon>
        <taxon>Paenibacillus</taxon>
    </lineage>
</organism>
<dbReference type="GO" id="GO:0016874">
    <property type="term" value="F:ligase activity"/>
    <property type="evidence" value="ECO:0007669"/>
    <property type="project" value="UniProtKB-KW"/>
</dbReference>
<dbReference type="SUPFAM" id="SSF47336">
    <property type="entry name" value="ACP-like"/>
    <property type="match status" value="2"/>
</dbReference>
<dbReference type="InterPro" id="IPR006162">
    <property type="entry name" value="Ppantetheine_attach_site"/>
</dbReference>
<proteinExistence type="inferred from homology"/>
<dbReference type="InterPro" id="IPR000873">
    <property type="entry name" value="AMP-dep_synth/lig_dom"/>
</dbReference>
<dbReference type="Proteomes" id="UP000552038">
    <property type="component" value="Unassembled WGS sequence"/>
</dbReference>
<dbReference type="Pfam" id="PF00550">
    <property type="entry name" value="PP-binding"/>
    <property type="match status" value="2"/>
</dbReference>
<dbReference type="InterPro" id="IPR045851">
    <property type="entry name" value="AMP-bd_C_sf"/>
</dbReference>
<dbReference type="InterPro" id="IPR023213">
    <property type="entry name" value="CAT-like_dom_sf"/>
</dbReference>
<dbReference type="NCBIfam" id="NF003417">
    <property type="entry name" value="PRK04813.1"/>
    <property type="match status" value="3"/>
</dbReference>
<dbReference type="InterPro" id="IPR020845">
    <property type="entry name" value="AMP-binding_CS"/>
</dbReference>
<dbReference type="PROSITE" id="PS00012">
    <property type="entry name" value="PHOSPHOPANTETHEINE"/>
    <property type="match status" value="2"/>
</dbReference>
<dbReference type="InterPro" id="IPR010071">
    <property type="entry name" value="AA_adenyl_dom"/>
</dbReference>
<dbReference type="CDD" id="cd19531">
    <property type="entry name" value="LCL_NRPS-like"/>
    <property type="match status" value="2"/>
</dbReference>
<dbReference type="Gene3D" id="3.30.559.10">
    <property type="entry name" value="Chloramphenicol acetyltransferase-like domain"/>
    <property type="match status" value="2"/>
</dbReference>
<dbReference type="GO" id="GO:0031177">
    <property type="term" value="F:phosphopantetheine binding"/>
    <property type="evidence" value="ECO:0007669"/>
    <property type="project" value="InterPro"/>
</dbReference>
<gene>
    <name evidence="10" type="ORF">HMI46_14075</name>
</gene>
<evidence type="ECO:0000259" key="9">
    <source>
        <dbReference type="PROSITE" id="PS50075"/>
    </source>
</evidence>
<dbReference type="SUPFAM" id="SSF55729">
    <property type="entry name" value="Acyl-CoA N-acyltransferases (Nat)"/>
    <property type="match status" value="1"/>
</dbReference>
<dbReference type="GO" id="GO:0043041">
    <property type="term" value="P:amino acid activation for nonribosomal peptide biosynthetic process"/>
    <property type="evidence" value="ECO:0007669"/>
    <property type="project" value="TreeGrafter"/>
</dbReference>
<dbReference type="Gene3D" id="3.40.630.30">
    <property type="match status" value="1"/>
</dbReference>
<keyword evidence="3" id="KW-0596">Phosphopantetheine</keyword>
<dbReference type="FunFam" id="2.30.38.10:FF:000001">
    <property type="entry name" value="Non-ribosomal peptide synthetase PvdI"/>
    <property type="match status" value="1"/>
</dbReference>
<dbReference type="Pfam" id="PF13193">
    <property type="entry name" value="AMP-binding_C"/>
    <property type="match status" value="1"/>
</dbReference>
<evidence type="ECO:0000256" key="5">
    <source>
        <dbReference type="ARBA" id="ARBA00022598"/>
    </source>
</evidence>
<dbReference type="Gene3D" id="3.40.50.1820">
    <property type="entry name" value="alpha/beta hydrolase"/>
    <property type="match status" value="1"/>
</dbReference>
<dbReference type="Pfam" id="PF00501">
    <property type="entry name" value="AMP-binding"/>
    <property type="match status" value="2"/>
</dbReference>
<dbReference type="GO" id="GO:0017000">
    <property type="term" value="P:antibiotic biosynthetic process"/>
    <property type="evidence" value="ECO:0007669"/>
    <property type="project" value="UniProtKB-KW"/>
</dbReference>
<dbReference type="InterPro" id="IPR016181">
    <property type="entry name" value="Acyl_CoA_acyltransferase"/>
</dbReference>
<dbReference type="NCBIfam" id="TIGR01733">
    <property type="entry name" value="AA-adenyl-dom"/>
    <property type="match status" value="2"/>
</dbReference>
<dbReference type="GO" id="GO:0005737">
    <property type="term" value="C:cytoplasm"/>
    <property type="evidence" value="ECO:0007669"/>
    <property type="project" value="TreeGrafter"/>
</dbReference>
<dbReference type="GO" id="GO:0072330">
    <property type="term" value="P:monocarboxylic acid biosynthetic process"/>
    <property type="evidence" value="ECO:0007669"/>
    <property type="project" value="UniProtKB-ARBA"/>
</dbReference>
<comment type="similarity">
    <text evidence="2">Belongs to the ATP-dependent AMP-binding enzyme family.</text>
</comment>
<keyword evidence="7" id="KW-0045">Antibiotic biosynthesis</keyword>
<evidence type="ECO:0000256" key="8">
    <source>
        <dbReference type="ARBA" id="ARBA00023268"/>
    </source>
</evidence>
<dbReference type="Gene3D" id="3.30.559.30">
    <property type="entry name" value="Nonribosomal peptide synthetase, condensation domain"/>
    <property type="match status" value="2"/>
</dbReference>
<evidence type="ECO:0000256" key="4">
    <source>
        <dbReference type="ARBA" id="ARBA00022553"/>
    </source>
</evidence>
<dbReference type="Gene3D" id="3.30.300.30">
    <property type="match status" value="3"/>
</dbReference>
<dbReference type="InterPro" id="IPR020806">
    <property type="entry name" value="PKS_PP-bd"/>
</dbReference>
<dbReference type="InterPro" id="IPR029058">
    <property type="entry name" value="AB_hydrolase_fold"/>
</dbReference>
<dbReference type="FunFam" id="3.40.50.980:FF:000001">
    <property type="entry name" value="Non-ribosomal peptide synthetase"/>
    <property type="match status" value="2"/>
</dbReference>
<dbReference type="Pfam" id="PF00668">
    <property type="entry name" value="Condensation"/>
    <property type="match status" value="2"/>
</dbReference>
<evidence type="ECO:0000256" key="2">
    <source>
        <dbReference type="ARBA" id="ARBA00006432"/>
    </source>
</evidence>
<evidence type="ECO:0000313" key="11">
    <source>
        <dbReference type="Proteomes" id="UP000552038"/>
    </source>
</evidence>
<evidence type="ECO:0000313" key="10">
    <source>
        <dbReference type="EMBL" id="NOJ71680.1"/>
    </source>
</evidence>
<comment type="caution">
    <text evidence="10">The sequence shown here is derived from an EMBL/GenBank/DDBJ whole genome shotgun (WGS) entry which is preliminary data.</text>
</comment>
<dbReference type="InterPro" id="IPR036736">
    <property type="entry name" value="ACP-like_sf"/>
</dbReference>